<dbReference type="EMBL" id="BOPG01000012">
    <property type="protein sequence ID" value="GIJ54670.1"/>
    <property type="molecule type" value="Genomic_DNA"/>
</dbReference>
<dbReference type="Pfam" id="PF03795">
    <property type="entry name" value="YCII"/>
    <property type="match status" value="1"/>
</dbReference>
<name>A0A8J4DXL5_9ACTN</name>
<dbReference type="PANTHER" id="PTHR35174">
    <property type="entry name" value="BLL7171 PROTEIN-RELATED"/>
    <property type="match status" value="1"/>
</dbReference>
<gene>
    <name evidence="3" type="ORF">Vau01_021860</name>
</gene>
<dbReference type="SUPFAM" id="SSF54909">
    <property type="entry name" value="Dimeric alpha+beta barrel"/>
    <property type="match status" value="1"/>
</dbReference>
<keyword evidence="4" id="KW-1185">Reference proteome</keyword>
<dbReference type="AlphaFoldDB" id="A0A8J4DXL5"/>
<accession>A0A8J4DXL5</accession>
<dbReference type="InterPro" id="IPR005545">
    <property type="entry name" value="YCII"/>
</dbReference>
<protein>
    <recommendedName>
        <fullName evidence="2">YCII-related domain-containing protein</fullName>
    </recommendedName>
</protein>
<comment type="caution">
    <text evidence="3">The sequence shown here is derived from an EMBL/GenBank/DDBJ whole genome shotgun (WGS) entry which is preliminary data.</text>
</comment>
<dbReference type="RefSeq" id="WP_203990142.1">
    <property type="nucleotide sequence ID" value="NZ_BOPG01000012.1"/>
</dbReference>
<evidence type="ECO:0000259" key="2">
    <source>
        <dbReference type="Pfam" id="PF03795"/>
    </source>
</evidence>
<dbReference type="PANTHER" id="PTHR35174:SF3">
    <property type="entry name" value="BLL7171 PROTEIN"/>
    <property type="match status" value="1"/>
</dbReference>
<evidence type="ECO:0000256" key="1">
    <source>
        <dbReference type="ARBA" id="ARBA00007689"/>
    </source>
</evidence>
<comment type="similarity">
    <text evidence="1">Belongs to the YciI family.</text>
</comment>
<dbReference type="Proteomes" id="UP000612585">
    <property type="component" value="Unassembled WGS sequence"/>
</dbReference>
<dbReference type="Gene3D" id="3.30.70.1060">
    <property type="entry name" value="Dimeric alpha+beta barrel"/>
    <property type="match status" value="1"/>
</dbReference>
<proteinExistence type="inferred from homology"/>
<sequence>MPQYAVLIFSPAPADPMSITPDYLELLDRYPAQVAELGGRIVTGFALQPSTTATAIRGDVVTDGPFIEAKEVAAGFYVLEAPDDATAVAIAKLNPATIDGGVEVRPLFLPPTG</sequence>
<evidence type="ECO:0000313" key="3">
    <source>
        <dbReference type="EMBL" id="GIJ54670.1"/>
    </source>
</evidence>
<organism evidence="3 4">
    <name type="scientific">Virgisporangium aurantiacum</name>
    <dbReference type="NCBI Taxonomy" id="175570"/>
    <lineage>
        <taxon>Bacteria</taxon>
        <taxon>Bacillati</taxon>
        <taxon>Actinomycetota</taxon>
        <taxon>Actinomycetes</taxon>
        <taxon>Micromonosporales</taxon>
        <taxon>Micromonosporaceae</taxon>
        <taxon>Virgisporangium</taxon>
    </lineage>
</organism>
<feature type="domain" description="YCII-related" evidence="2">
    <location>
        <begin position="60"/>
        <end position="107"/>
    </location>
</feature>
<reference evidence="3" key="1">
    <citation type="submission" date="2021-01" db="EMBL/GenBank/DDBJ databases">
        <title>Whole genome shotgun sequence of Virgisporangium aurantiacum NBRC 16421.</title>
        <authorList>
            <person name="Komaki H."/>
            <person name="Tamura T."/>
        </authorList>
    </citation>
    <scope>NUCLEOTIDE SEQUENCE</scope>
    <source>
        <strain evidence="3">NBRC 16421</strain>
    </source>
</reference>
<evidence type="ECO:0000313" key="4">
    <source>
        <dbReference type="Proteomes" id="UP000612585"/>
    </source>
</evidence>
<dbReference type="InterPro" id="IPR011008">
    <property type="entry name" value="Dimeric_a/b-barrel"/>
</dbReference>